<evidence type="ECO:0000256" key="4">
    <source>
        <dbReference type="ARBA" id="ARBA00070119"/>
    </source>
</evidence>
<evidence type="ECO:0000313" key="6">
    <source>
        <dbReference type="EMBL" id="AUS05585.1"/>
    </source>
</evidence>
<evidence type="ECO:0000256" key="1">
    <source>
        <dbReference type="ARBA" id="ARBA00022857"/>
    </source>
</evidence>
<dbReference type="GO" id="GO:0016491">
    <property type="term" value="F:oxidoreductase activity"/>
    <property type="evidence" value="ECO:0007669"/>
    <property type="project" value="UniProtKB-KW"/>
</dbReference>
<keyword evidence="2" id="KW-0560">Oxidoreductase</keyword>
<dbReference type="InterPro" id="IPR023210">
    <property type="entry name" value="NADP_OxRdtase_dom"/>
</dbReference>
<dbReference type="Gene3D" id="3.20.20.100">
    <property type="entry name" value="NADP-dependent oxidoreductase domain"/>
    <property type="match status" value="1"/>
</dbReference>
<name>A0A2I7SI30_9FLAO</name>
<dbReference type="CDD" id="cd19094">
    <property type="entry name" value="AKR_Tas-like"/>
    <property type="match status" value="1"/>
</dbReference>
<protein>
    <recommendedName>
        <fullName evidence="4">Protein tas</fullName>
    </recommendedName>
</protein>
<dbReference type="FunFam" id="3.20.20.100:FF:000005">
    <property type="entry name" value="NADP(H)-dependent aldo-keto reductase"/>
    <property type="match status" value="1"/>
</dbReference>
<proteinExistence type="inferred from homology"/>
<gene>
    <name evidence="6" type="ORF">C1A40_08970</name>
</gene>
<evidence type="ECO:0000313" key="7">
    <source>
        <dbReference type="Proteomes" id="UP000236592"/>
    </source>
</evidence>
<dbReference type="PANTHER" id="PTHR43364:SF4">
    <property type="entry name" value="NAD(P)-LINKED OXIDOREDUCTASE SUPERFAMILY PROTEIN"/>
    <property type="match status" value="1"/>
</dbReference>
<dbReference type="SUPFAM" id="SSF51430">
    <property type="entry name" value="NAD(P)-linked oxidoreductase"/>
    <property type="match status" value="1"/>
</dbReference>
<dbReference type="EMBL" id="CP025938">
    <property type="protein sequence ID" value="AUS05585.1"/>
    <property type="molecule type" value="Genomic_DNA"/>
</dbReference>
<comment type="similarity">
    <text evidence="3">Belongs to the aldo/keto reductase family. Aldo/keto reductase 2 subfamily.</text>
</comment>
<dbReference type="Pfam" id="PF00248">
    <property type="entry name" value="Aldo_ket_red"/>
    <property type="match status" value="1"/>
</dbReference>
<keyword evidence="1" id="KW-0521">NADP</keyword>
<reference evidence="7" key="1">
    <citation type="submission" date="2018-01" db="EMBL/GenBank/DDBJ databases">
        <title>Complete genome of Tamlana sp. UJ94.</title>
        <authorList>
            <person name="Jung J."/>
            <person name="Chung D."/>
            <person name="Bae S.S."/>
            <person name="Baek K."/>
        </authorList>
    </citation>
    <scope>NUCLEOTIDE SEQUENCE [LARGE SCALE GENOMIC DNA]</scope>
    <source>
        <strain evidence="7">UJ94</strain>
    </source>
</reference>
<dbReference type="AlphaFoldDB" id="A0A2I7SI30"/>
<organism evidence="6 7">
    <name type="scientific">Pseudotamlana carrageenivorans</name>
    <dbReference type="NCBI Taxonomy" id="2069432"/>
    <lineage>
        <taxon>Bacteria</taxon>
        <taxon>Pseudomonadati</taxon>
        <taxon>Bacteroidota</taxon>
        <taxon>Flavobacteriia</taxon>
        <taxon>Flavobacteriales</taxon>
        <taxon>Flavobacteriaceae</taxon>
        <taxon>Pseudotamlana</taxon>
    </lineage>
</organism>
<keyword evidence="7" id="KW-1185">Reference proteome</keyword>
<dbReference type="InterPro" id="IPR036812">
    <property type="entry name" value="NAD(P)_OxRdtase_dom_sf"/>
</dbReference>
<evidence type="ECO:0000256" key="2">
    <source>
        <dbReference type="ARBA" id="ARBA00023002"/>
    </source>
</evidence>
<evidence type="ECO:0000256" key="3">
    <source>
        <dbReference type="ARBA" id="ARBA00038157"/>
    </source>
</evidence>
<dbReference type="KEGG" id="taj:C1A40_08970"/>
<evidence type="ECO:0000259" key="5">
    <source>
        <dbReference type="Pfam" id="PF00248"/>
    </source>
</evidence>
<dbReference type="PANTHER" id="PTHR43364">
    <property type="entry name" value="NADH-SPECIFIC METHYLGLYOXAL REDUCTASE-RELATED"/>
    <property type="match status" value="1"/>
</dbReference>
<accession>A0A2I7SI30</accession>
<dbReference type="RefSeq" id="WP_102995603.1">
    <property type="nucleotide sequence ID" value="NZ_CP025938.1"/>
</dbReference>
<dbReference type="InterPro" id="IPR050523">
    <property type="entry name" value="AKR_Detox_Biosynth"/>
</dbReference>
<dbReference type="Proteomes" id="UP000236592">
    <property type="component" value="Chromosome"/>
</dbReference>
<dbReference type="OrthoDB" id="9773828at2"/>
<sequence>MKYSILPKTNIKVSKICLGTMTFGNQNTETEAFKQLDYALSEGVNFLDTAEMYPVPATPKTSGATSTIIGNWLKKSGKRDQVIIASKIIGRSSDYSAHIRTTALSGNSIQEAVDKELKRLQTDYIDLYQIHWPERDTNTFGTRDYKHNPDDFWKDNFHEVLTKLDDQIRAGKIGYVGMSNEKAWGAMRLLEESKAHSLPRMRTIQNAYCLINRAFEGDMAEISMREDLGLLAYSPMAFGVLSGKYIKGTATDKSRLNLFPRFSRYSSTSCTEATKKYLKIAEENNMTLAQMSLAFVNQQPFVTSNIIGATTMAQLKENIDSIHVTLSNDIMEQINAVHAEIPNPAV</sequence>
<feature type="domain" description="NADP-dependent oxidoreductase" evidence="5">
    <location>
        <begin position="15"/>
        <end position="337"/>
    </location>
</feature>